<dbReference type="KEGG" id="apuu:APUU_22057A"/>
<reference evidence="3" key="2">
    <citation type="submission" date="2021-02" db="EMBL/GenBank/DDBJ databases">
        <title>Aspergillus puulaauensis MK2 genome sequence.</title>
        <authorList>
            <person name="Futagami T."/>
            <person name="Mori K."/>
            <person name="Kadooka C."/>
            <person name="Tanaka T."/>
        </authorList>
    </citation>
    <scope>NUCLEOTIDE SEQUENCE</scope>
    <source>
        <strain evidence="3">MK2</strain>
    </source>
</reference>
<dbReference type="RefSeq" id="XP_041553819.1">
    <property type="nucleotide sequence ID" value="XM_041700878.1"/>
</dbReference>
<evidence type="ECO:0000313" key="4">
    <source>
        <dbReference type="Proteomes" id="UP000654913"/>
    </source>
</evidence>
<feature type="signal peptide" evidence="2">
    <location>
        <begin position="1"/>
        <end position="25"/>
    </location>
</feature>
<gene>
    <name evidence="3" type="ORF">APUU_22057A</name>
</gene>
<evidence type="ECO:0000256" key="2">
    <source>
        <dbReference type="SAM" id="SignalP"/>
    </source>
</evidence>
<evidence type="ECO:0000256" key="1">
    <source>
        <dbReference type="SAM" id="MobiDB-lite"/>
    </source>
</evidence>
<name>A0A7R8ALG1_9EURO</name>
<dbReference type="GeneID" id="64971630"/>
<reference evidence="3" key="1">
    <citation type="submission" date="2021-01" db="EMBL/GenBank/DDBJ databases">
        <authorList>
            <consortium name="Aspergillus puulaauensis MK2 genome sequencing consortium"/>
            <person name="Kazuki M."/>
            <person name="Futagami T."/>
        </authorList>
    </citation>
    <scope>NUCLEOTIDE SEQUENCE</scope>
    <source>
        <strain evidence="3">MK2</strain>
    </source>
</reference>
<proteinExistence type="predicted"/>
<dbReference type="EMBL" id="AP024444">
    <property type="protein sequence ID" value="BCS21625.1"/>
    <property type="molecule type" value="Genomic_DNA"/>
</dbReference>
<feature type="chain" id="PRO_5031059066" evidence="2">
    <location>
        <begin position="26"/>
        <end position="123"/>
    </location>
</feature>
<protein>
    <submittedName>
        <fullName evidence="3">Uncharacterized protein</fullName>
    </submittedName>
</protein>
<evidence type="ECO:0000313" key="3">
    <source>
        <dbReference type="EMBL" id="BCS21625.1"/>
    </source>
</evidence>
<keyword evidence="4" id="KW-1185">Reference proteome</keyword>
<organism evidence="3 4">
    <name type="scientific">Aspergillus puulaauensis</name>
    <dbReference type="NCBI Taxonomy" id="1220207"/>
    <lineage>
        <taxon>Eukaryota</taxon>
        <taxon>Fungi</taxon>
        <taxon>Dikarya</taxon>
        <taxon>Ascomycota</taxon>
        <taxon>Pezizomycotina</taxon>
        <taxon>Eurotiomycetes</taxon>
        <taxon>Eurotiomycetidae</taxon>
        <taxon>Eurotiales</taxon>
        <taxon>Aspergillaceae</taxon>
        <taxon>Aspergillus</taxon>
    </lineage>
</organism>
<dbReference type="AlphaFoldDB" id="A0A7R8ALG1"/>
<accession>A0A7R8ALG1</accession>
<keyword evidence="2" id="KW-0732">Signal</keyword>
<dbReference type="Proteomes" id="UP000654913">
    <property type="component" value="Chromosome 2"/>
</dbReference>
<sequence>MLSKLASTIPLFAMATTITAAPVKGDDDWHFASVNTFPGTSGTTTTGRDCDLSVRESLCHELCHVYQEKERPQCYDGCYRHIQAECDYQKMGLGSGENPAGPSTPKRGPNTPQLGPSSSSGSG</sequence>
<feature type="region of interest" description="Disordered" evidence="1">
    <location>
        <begin position="91"/>
        <end position="123"/>
    </location>
</feature>